<feature type="compositionally biased region" description="Low complexity" evidence="5">
    <location>
        <begin position="496"/>
        <end position="513"/>
    </location>
</feature>
<feature type="compositionally biased region" description="Polar residues" evidence="5">
    <location>
        <begin position="231"/>
        <end position="241"/>
    </location>
</feature>
<dbReference type="InterPro" id="IPR037387">
    <property type="entry name" value="PTCD3"/>
</dbReference>
<keyword evidence="4" id="KW-0496">Mitochondrion</keyword>
<dbReference type="GO" id="GO:0043024">
    <property type="term" value="F:ribosomal small subunit binding"/>
    <property type="evidence" value="ECO:0007669"/>
    <property type="project" value="InterPro"/>
</dbReference>
<feature type="region of interest" description="Disordered" evidence="5">
    <location>
        <begin position="488"/>
        <end position="591"/>
    </location>
</feature>
<evidence type="ECO:0000256" key="1">
    <source>
        <dbReference type="ARBA" id="ARBA00004173"/>
    </source>
</evidence>
<accession>A0A074Z3J0</accession>
<evidence type="ECO:0000313" key="9">
    <source>
        <dbReference type="Proteomes" id="UP000054324"/>
    </source>
</evidence>
<dbReference type="PROSITE" id="PS51640">
    <property type="entry name" value="MRG"/>
    <property type="match status" value="1"/>
</dbReference>
<dbReference type="PANTHER" id="PTHR16276:SF1">
    <property type="entry name" value="SMALL RIBOSOMAL SUBUNIT PROTEIN MS39"/>
    <property type="match status" value="1"/>
</dbReference>
<sequence>MPKLDDCLEEAQLNGRFRVDAERTDNGQRLLQLCADHRLFLTIQLLEEPSWSERNINTNPPSSTEIQREISILKHGKASGPDGLHPALFKEGREALVNSLTTKLQKIWNEKRIPVEWSSSTVIQVFKKGILKHVHKRSSVPYYTVHFQGWKGKWDREVPENLLLENTEFNRMLKKKIDEIVRNVRCRVKRKQRIDQILEIAAVSADDIDWDKIPGIWNSRQKKQSRKSRSGSAVTLSTSEKSTSDRGAFLGSTCSEDSDATTLDEEDTLQLQYETLPVHRYFTVPVQLPVNLRLILDAHLNGIIGNKPPCPERASRVLGPAYLKTDQNRVLCADTCSSLRVLFDCNLESYLLPTELKAGSNKFRPFPYNGHAFPIGTHMPSAVQSMYRYSSPRYELLPEIETQKSPELPCLNYPAHYLLRVFVNISDLLNTLPMTTCRRAIVTRHLVLLLDYLERTRSFWFAKTTPHHTSHMSRSPQGVPSEVIQVSAGNRSKMQTATKTTSESSSSTEPQTEISDRTRRALRREHPIAVQSRSVKMEEHAVNDPPVSPSTSRSARPTAPYPLREISSSSPLTESRSRDVPVRSGEPDQELPLLRPRYNGFMLGRFIPKTRFSHQCATNSSCAEVNPDIEPPLRKHRDHTSVLRALSSCVQPSEDAPDFRVGGDPWLGHTRRLKMHLMARARGRLAARLAIRDYFPNDIVGVAKEVPRIERLLPITTPNDVLKRHSEGKLSAVEAMDRLILLLAPQHAWKLYNEIAPEEDWSVDMLHRLLDLLCATNGGPSESQLFPPNSDMSSLPDPQELYFMDEFSSFTTAAGTQSTTRLNASDALDSSPKLEETELDPETSEIPVESVEASVIGLWSLHGPAEQLFQKQREKLRTSAAYCSMIRGASRFKSPSRALQLADEAWALDEGDACLDATTYSSLVRSLSHLDEPNIWPLARSILDRFVSSAQTPTVELFSSTLNAIAESTLRLNKIPPSVAPTLDIMKQYVAVGLGLLAELRQLGFEPSLGVMANMLRIIHFAHPSFSHIRAGESTDFYGYCASDLVDSFLNELDYRFRYIKSPFRDDIRTRDDSAFFPIAMRIAYSEFNLNLGDKINQLLVGSEDRRFFLSTSHEMRGYVISYSLLVMSHIQGDREDPCQVCERIDLLYRTHRQVILSTGRLLTRMVTLLCELLSSLSPQDGLKATLLPDDGENRRKMEGRNLAYICLSRLFMDMVEQLPLTEDFRTKKSTPTLLKSLINHSSTNPNLAVSVAAHVVERLKLSAAKAASDASKYAQPEKRQTYNDPLFIEDMINLVLPAATQLIRSGSSLGHTSKPQQLATRRTLATLHEWFVYAIEHKAVSWKWVIPLVEVLFEQDFDVNEDDLWALLGQLSLIPLVPDNREEAKCALKTMAPVLAILEKSAPPKTLSMPVIVQQRQNILTAIRRVLREAYENAPEAAAHSEGDFSVHKDSPPHLRAGAS</sequence>
<evidence type="ECO:0000256" key="2">
    <source>
        <dbReference type="ARBA" id="ARBA00022737"/>
    </source>
</evidence>
<evidence type="ECO:0000256" key="5">
    <source>
        <dbReference type="SAM" id="MobiDB-lite"/>
    </source>
</evidence>
<dbReference type="Pfam" id="PF22330">
    <property type="entry name" value="Rib_mS39_PPR"/>
    <property type="match status" value="1"/>
</dbReference>
<evidence type="ECO:0000259" key="7">
    <source>
        <dbReference type="Pfam" id="PF22732"/>
    </source>
</evidence>
<dbReference type="Proteomes" id="UP000054324">
    <property type="component" value="Unassembled WGS sequence"/>
</dbReference>
<dbReference type="OrthoDB" id="10044771at2759"/>
<dbReference type="Pfam" id="PF05712">
    <property type="entry name" value="MRG"/>
    <property type="match status" value="1"/>
</dbReference>
<dbReference type="PANTHER" id="PTHR16276">
    <property type="entry name" value="PENTATRICOPEPTIDE REPEAT DOMAIN-CONTAINING PROTEIN 3"/>
    <property type="match status" value="1"/>
</dbReference>
<evidence type="ECO:0000256" key="4">
    <source>
        <dbReference type="ARBA" id="ARBA00023128"/>
    </source>
</evidence>
<dbReference type="Gene3D" id="1.10.274.30">
    <property type="entry name" value="MRG domain"/>
    <property type="match status" value="1"/>
</dbReference>
<dbReference type="CTD" id="20324298"/>
<keyword evidence="9" id="KW-1185">Reference proteome</keyword>
<dbReference type="RefSeq" id="XP_009174670.1">
    <property type="nucleotide sequence ID" value="XM_009176406.1"/>
</dbReference>
<name>A0A074Z3J0_OPIVI</name>
<feature type="domain" description="MRG" evidence="6">
    <location>
        <begin position="326"/>
        <end position="463"/>
    </location>
</feature>
<dbReference type="GO" id="GO:0019843">
    <property type="term" value="F:rRNA binding"/>
    <property type="evidence" value="ECO:0007669"/>
    <property type="project" value="InterPro"/>
</dbReference>
<dbReference type="STRING" id="6198.A0A074Z3J0"/>
<comment type="subcellular location">
    <subcellularLocation>
        <location evidence="1">Mitochondrion</location>
    </subcellularLocation>
</comment>
<feature type="compositionally biased region" description="Basic and acidic residues" evidence="5">
    <location>
        <begin position="514"/>
        <end position="527"/>
    </location>
</feature>
<dbReference type="GO" id="GO:0005739">
    <property type="term" value="C:mitochondrion"/>
    <property type="evidence" value="ECO:0007669"/>
    <property type="project" value="UniProtKB-SubCell"/>
</dbReference>
<dbReference type="GeneID" id="20324298"/>
<dbReference type="InterPro" id="IPR038217">
    <property type="entry name" value="MRG_C_sf"/>
</dbReference>
<proteinExistence type="predicted"/>
<dbReference type="InterPro" id="IPR053820">
    <property type="entry name" value="MSL3_chromo-like"/>
</dbReference>
<dbReference type="InterPro" id="IPR055063">
    <property type="entry name" value="Rib_mS39_PPR"/>
</dbReference>
<dbReference type="Pfam" id="PF22732">
    <property type="entry name" value="MSL3_chromo-like"/>
    <property type="match status" value="1"/>
</dbReference>
<gene>
    <name evidence="8" type="ORF">T265_10130</name>
</gene>
<feature type="region of interest" description="Disordered" evidence="5">
    <location>
        <begin position="818"/>
        <end position="845"/>
    </location>
</feature>
<keyword evidence="2" id="KW-0677">Repeat</keyword>
<feature type="compositionally biased region" description="Basic and acidic residues" evidence="5">
    <location>
        <begin position="1440"/>
        <end position="1454"/>
    </location>
</feature>
<evidence type="ECO:0000313" key="8">
    <source>
        <dbReference type="EMBL" id="KER21593.1"/>
    </source>
</evidence>
<dbReference type="EMBL" id="KL596956">
    <property type="protein sequence ID" value="KER21593.1"/>
    <property type="molecule type" value="Genomic_DNA"/>
</dbReference>
<organism evidence="8 9">
    <name type="scientific">Opisthorchis viverrini</name>
    <name type="common">Southeast Asian liver fluke</name>
    <dbReference type="NCBI Taxonomy" id="6198"/>
    <lineage>
        <taxon>Eukaryota</taxon>
        <taxon>Metazoa</taxon>
        <taxon>Spiralia</taxon>
        <taxon>Lophotrochozoa</taxon>
        <taxon>Platyhelminthes</taxon>
        <taxon>Trematoda</taxon>
        <taxon>Digenea</taxon>
        <taxon>Opisthorchiida</taxon>
        <taxon>Opisthorchiata</taxon>
        <taxon>Opisthorchiidae</taxon>
        <taxon>Opisthorchis</taxon>
    </lineage>
</organism>
<feature type="region of interest" description="Disordered" evidence="5">
    <location>
        <begin position="221"/>
        <end position="261"/>
    </location>
</feature>
<feature type="region of interest" description="Disordered" evidence="5">
    <location>
        <begin position="1439"/>
        <end position="1461"/>
    </location>
</feature>
<protein>
    <submittedName>
        <fullName evidence="8">Uncharacterized protein</fullName>
    </submittedName>
</protein>
<dbReference type="Gene3D" id="2.30.30.140">
    <property type="match status" value="1"/>
</dbReference>
<keyword evidence="3" id="KW-0809">Transit peptide</keyword>
<reference evidence="8 9" key="1">
    <citation type="submission" date="2013-11" db="EMBL/GenBank/DDBJ databases">
        <title>Opisthorchis viverrini - life in the bile duct.</title>
        <authorList>
            <person name="Young N.D."/>
            <person name="Nagarajan N."/>
            <person name="Lin S.J."/>
            <person name="Korhonen P.K."/>
            <person name="Jex A.R."/>
            <person name="Hall R.S."/>
            <person name="Safavi-Hemami H."/>
            <person name="Kaewkong W."/>
            <person name="Bertrand D."/>
            <person name="Gao S."/>
            <person name="Seet Q."/>
            <person name="Wongkham S."/>
            <person name="Teh B.T."/>
            <person name="Wongkham C."/>
            <person name="Intapan P.M."/>
            <person name="Maleewong W."/>
            <person name="Yang X."/>
            <person name="Hu M."/>
            <person name="Wang Z."/>
            <person name="Hofmann A."/>
            <person name="Sternberg P.W."/>
            <person name="Tan P."/>
            <person name="Wang J."/>
            <person name="Gasser R.B."/>
        </authorList>
    </citation>
    <scope>NUCLEOTIDE SEQUENCE [LARGE SCALE GENOMIC DNA]</scope>
</reference>
<dbReference type="KEGG" id="ovi:T265_10130"/>
<dbReference type="GO" id="GO:0032543">
    <property type="term" value="P:mitochondrial translation"/>
    <property type="evidence" value="ECO:0007669"/>
    <property type="project" value="InterPro"/>
</dbReference>
<evidence type="ECO:0000259" key="6">
    <source>
        <dbReference type="Pfam" id="PF05712"/>
    </source>
</evidence>
<dbReference type="InterPro" id="IPR026541">
    <property type="entry name" value="MRG_dom"/>
</dbReference>
<evidence type="ECO:0000256" key="3">
    <source>
        <dbReference type="ARBA" id="ARBA00022946"/>
    </source>
</evidence>
<feature type="domain" description="MSL3 chromodomain-like" evidence="7">
    <location>
        <begin position="134"/>
        <end position="179"/>
    </location>
</feature>